<dbReference type="GO" id="GO:0006084">
    <property type="term" value="P:acetyl-CoA metabolic process"/>
    <property type="evidence" value="ECO:0007669"/>
    <property type="project" value="UniProtKB-UniRule"/>
</dbReference>
<dbReference type="GO" id="GO:0008815">
    <property type="term" value="F:citrate (pro-3S)-lyase activity"/>
    <property type="evidence" value="ECO:0007669"/>
    <property type="project" value="UniProtKB-UniRule"/>
</dbReference>
<keyword evidence="1" id="KW-0963">Cytoplasm</keyword>
<name>A0AAE3AJ79_9FIRM</name>
<dbReference type="Proteomes" id="UP001199319">
    <property type="component" value="Unassembled WGS sequence"/>
</dbReference>
<accession>A0AAE3AJ79</accession>
<dbReference type="NCBIfam" id="TIGR01584">
    <property type="entry name" value="citF"/>
    <property type="match status" value="1"/>
</dbReference>
<dbReference type="InterPro" id="IPR006472">
    <property type="entry name" value="Citrate_lyase_asu"/>
</dbReference>
<proteinExistence type="predicted"/>
<comment type="catalytic activity">
    <reaction evidence="1">
        <text>citrate + acetyl-CoA = (3S)-citryl-CoA + acetate</text>
        <dbReference type="Rhea" id="RHEA:19405"/>
        <dbReference type="ChEBI" id="CHEBI:16947"/>
        <dbReference type="ChEBI" id="CHEBI:30089"/>
        <dbReference type="ChEBI" id="CHEBI:57288"/>
        <dbReference type="ChEBI" id="CHEBI:57321"/>
        <dbReference type="EC" id="2.8.3.10"/>
    </reaction>
</comment>
<dbReference type="PANTHER" id="PTHR40596:SF1">
    <property type="entry name" value="CITRATE LYASE ALPHA CHAIN"/>
    <property type="match status" value="1"/>
</dbReference>
<evidence type="ECO:0000256" key="1">
    <source>
        <dbReference type="PIRNR" id="PIRNR009451"/>
    </source>
</evidence>
<dbReference type="EMBL" id="JAJEPW010000096">
    <property type="protein sequence ID" value="MCC2131040.1"/>
    <property type="molecule type" value="Genomic_DNA"/>
</dbReference>
<dbReference type="EC" id="4.1.3.6" evidence="1"/>
<gene>
    <name evidence="2" type="primary">citF</name>
    <name evidence="2" type="ORF">LKD37_16320</name>
</gene>
<dbReference type="AlphaFoldDB" id="A0AAE3AJ79"/>
<dbReference type="GO" id="GO:0008814">
    <property type="term" value="F:citrate CoA-transferase activity"/>
    <property type="evidence" value="ECO:0007669"/>
    <property type="project" value="UniProtKB-UniRule"/>
</dbReference>
<keyword evidence="1 2" id="KW-0808">Transferase</keyword>
<dbReference type="PIRSF" id="PIRSF009451">
    <property type="entry name" value="Citrt_lyas_alpha"/>
    <property type="match status" value="1"/>
</dbReference>
<dbReference type="GO" id="GO:0005737">
    <property type="term" value="C:cytoplasm"/>
    <property type="evidence" value="ECO:0007669"/>
    <property type="project" value="UniProtKB-SubCell"/>
</dbReference>
<dbReference type="InterPro" id="IPR037171">
    <property type="entry name" value="NagB/RpiA_transferase-like"/>
</dbReference>
<comment type="catalytic activity">
    <reaction evidence="1">
        <text>citrate = oxaloacetate + acetate</text>
        <dbReference type="Rhea" id="RHEA:10760"/>
        <dbReference type="ChEBI" id="CHEBI:16452"/>
        <dbReference type="ChEBI" id="CHEBI:16947"/>
        <dbReference type="ChEBI" id="CHEBI:30089"/>
        <dbReference type="EC" id="4.1.3.6"/>
    </reaction>
</comment>
<dbReference type="GO" id="GO:0009346">
    <property type="term" value="C:ATP-independent citrate lyase complex"/>
    <property type="evidence" value="ECO:0007669"/>
    <property type="project" value="UniProtKB-UniRule"/>
</dbReference>
<evidence type="ECO:0000313" key="3">
    <source>
        <dbReference type="Proteomes" id="UP001199319"/>
    </source>
</evidence>
<dbReference type="SUPFAM" id="SSF100950">
    <property type="entry name" value="NagB/RpiA/CoA transferase-like"/>
    <property type="match status" value="2"/>
</dbReference>
<organism evidence="2 3">
    <name type="scientific">Brotocaccenecus cirricatena</name>
    <dbReference type="NCBI Taxonomy" id="3064195"/>
    <lineage>
        <taxon>Bacteria</taxon>
        <taxon>Bacillati</taxon>
        <taxon>Bacillota</taxon>
        <taxon>Clostridia</taxon>
        <taxon>Eubacteriales</taxon>
        <taxon>Oscillospiraceae</taxon>
        <taxon>Brotocaccenecus</taxon>
    </lineage>
</organism>
<reference evidence="2" key="1">
    <citation type="submission" date="2021-10" db="EMBL/GenBank/DDBJ databases">
        <title>Anaerobic single-cell dispensing facilitates the cultivation of human gut bacteria.</title>
        <authorList>
            <person name="Afrizal A."/>
        </authorList>
    </citation>
    <scope>NUCLEOTIDE SEQUENCE</scope>
    <source>
        <strain evidence="2">CLA-AA-H272</strain>
    </source>
</reference>
<dbReference type="EC" id="2.8.3.10" evidence="1"/>
<comment type="caution">
    <text evidence="2">The sequence shown here is derived from an EMBL/GenBank/DDBJ whole genome shotgun (WGS) entry which is preliminary data.</text>
</comment>
<dbReference type="Pfam" id="PF04223">
    <property type="entry name" value="CitF"/>
    <property type="match status" value="1"/>
</dbReference>
<dbReference type="RefSeq" id="WP_302930158.1">
    <property type="nucleotide sequence ID" value="NZ_JAJEPW010000096.1"/>
</dbReference>
<dbReference type="PANTHER" id="PTHR40596">
    <property type="entry name" value="CITRATE LYASE ALPHA CHAIN"/>
    <property type="match status" value="1"/>
</dbReference>
<protein>
    <recommendedName>
        <fullName evidence="1">Citrate lyase alpha chain</fullName>
        <shortName evidence="1">Citrase alpha chain</shortName>
        <ecNumber evidence="1">2.8.3.10</ecNumber>
        <ecNumber evidence="1">4.1.3.6</ecNumber>
    </recommendedName>
    <alternativeName>
        <fullName evidence="1">Citrate (pro-3S)-lyase alpha chain</fullName>
    </alternativeName>
    <alternativeName>
        <fullName evidence="1">Citrate CoA-transferase subunit</fullName>
    </alternativeName>
</protein>
<keyword evidence="1 2" id="KW-0456">Lyase</keyword>
<keyword evidence="3" id="KW-1185">Reference proteome</keyword>
<sequence>MIELEKIPHIHEISNHGPYHGAREKNTATFQARSTRQNKLVPSLEEAIRRTGLKDGMTISFHHHFRNGDHIINTVVDKLAEMGYKNLTLAASSLAAVHAPLIRHIQNGVITHIETSGMRGELAEQVSRGLIDCPVVFRSHGGRASAIRSGDLHIDVAFLGAPSCDPYGNANGYSRDDEDGIACGSLGYARTDATYADNVIVITNHLVAYPNAPWAIPEFEVDYVVMTDDIGDPKGIMSGATRYTKDPKELLIAKTAANVIEAAGYLYDGFSMQMGSGGASLATARFLRQKMIDQNIHCRFALGGITGQIAAMHEEGLIDRILDVQSFDLDAAKSLKNNHFHHQISASYYASHTVAAAVDQLDFVILSALEIDTDFNVNVLTGSDGVIRGAIGGHPDTAEGASLSVVVAPLTRGRIPTIVKRVNTVVTPGDVVDVVVTDQGIAVNPRRPDVKEKLEKAGLHVFTIEQLQKRAEKLVGVPDPIRYKDRIVGVVMYRDNTIIDVIRQIDEDA</sequence>
<comment type="subcellular location">
    <subcellularLocation>
        <location evidence="1">Cytoplasm</location>
    </subcellularLocation>
</comment>
<evidence type="ECO:0000313" key="2">
    <source>
        <dbReference type="EMBL" id="MCC2131040.1"/>
    </source>
</evidence>
<dbReference type="Gene3D" id="3.40.1080.10">
    <property type="entry name" value="Glutaconate Coenzyme A-transferase"/>
    <property type="match status" value="2"/>
</dbReference>